<proteinExistence type="predicted"/>
<protein>
    <submittedName>
        <fullName evidence="1">Uncharacterized protein</fullName>
    </submittedName>
</protein>
<dbReference type="Proteomes" id="UP000007524">
    <property type="component" value="Segment"/>
</dbReference>
<sequence>MELKQMFSVSKQGDKFLVQYHHFDLVYTQPDCVFSTQEGAEKHKKALIENSNSGTLDFIQQYWNESKLVDGYSNTVYYVGITD</sequence>
<keyword evidence="2" id="KW-1185">Reference proteome</keyword>
<reference evidence="1 2" key="1">
    <citation type="journal article" date="2012" name="J. Virol.">
        <title>Genome of Klebsiella sp.-Infecting Bacteriophage vB_KleM_RaK2.</title>
        <authorList>
            <person name="Simoliunas E."/>
            <person name="Kaliniene L."/>
            <person name="Truncaite L."/>
            <person name="Klausa V."/>
            <person name="Zajanckauskaite A."/>
            <person name="Meskys R."/>
        </authorList>
    </citation>
    <scope>NUCLEOTIDE SEQUENCE [LARGE SCALE GENOMIC DNA]</scope>
</reference>
<evidence type="ECO:0000313" key="2">
    <source>
        <dbReference type="Proteomes" id="UP000007524"/>
    </source>
</evidence>
<dbReference type="RefSeq" id="YP_007007503.1">
    <property type="nucleotide sequence ID" value="NC_019526.1"/>
</dbReference>
<dbReference type="GeneID" id="14012936"/>
<dbReference type="KEGG" id="vg:14012936"/>
<evidence type="ECO:0000313" key="1">
    <source>
        <dbReference type="EMBL" id="AFA44621.1"/>
    </source>
</evidence>
<accession>H6X4F5</accession>
<dbReference type="EMBL" id="JQ513383">
    <property type="protein sequence ID" value="AFA44621.1"/>
    <property type="molecule type" value="Genomic_DNA"/>
</dbReference>
<name>H6X4F5_9CAUD</name>
<organism evidence="1 2">
    <name type="scientific">Klebsiella phage vB_KleM_RaK2</name>
    <dbReference type="NCBI Taxonomy" id="1147094"/>
    <lineage>
        <taxon>Viruses</taxon>
        <taxon>Duplodnaviria</taxon>
        <taxon>Heunggongvirae</taxon>
        <taxon>Uroviricota</taxon>
        <taxon>Caudoviricetes</taxon>
        <taxon>Alcyoneusvirus</taxon>
        <taxon>Alcyoneusvirus RaK2</taxon>
    </lineage>
</organism>
<gene>
    <name evidence="1" type="ORF">RaK2_00348</name>
</gene>